<dbReference type="InterPro" id="IPR036663">
    <property type="entry name" value="Fumarylacetoacetase_C_sf"/>
</dbReference>
<name>A0A5M6ZL91_9PROT</name>
<protein>
    <submittedName>
        <fullName evidence="3">Fumarylacetoacetate hydrolase family protein</fullName>
    </submittedName>
</protein>
<accession>A0A5M6ZL91</accession>
<keyword evidence="1" id="KW-0479">Metal-binding</keyword>
<dbReference type="InterPro" id="IPR011234">
    <property type="entry name" value="Fumarylacetoacetase-like_C"/>
</dbReference>
<dbReference type="Proteomes" id="UP000325122">
    <property type="component" value="Unassembled WGS sequence"/>
</dbReference>
<dbReference type="PANTHER" id="PTHR11820">
    <property type="entry name" value="ACYLPYRUVASE"/>
    <property type="match status" value="1"/>
</dbReference>
<comment type="caution">
    <text evidence="3">The sequence shown here is derived from an EMBL/GenBank/DDBJ whole genome shotgun (WGS) entry which is preliminary data.</text>
</comment>
<evidence type="ECO:0000259" key="2">
    <source>
        <dbReference type="Pfam" id="PF01557"/>
    </source>
</evidence>
<keyword evidence="4" id="KW-1185">Reference proteome</keyword>
<dbReference type="GO" id="GO:0018773">
    <property type="term" value="F:acetylpyruvate hydrolase activity"/>
    <property type="evidence" value="ECO:0007669"/>
    <property type="project" value="TreeGrafter"/>
</dbReference>
<dbReference type="Gene3D" id="3.90.850.10">
    <property type="entry name" value="Fumarylacetoacetase-like, C-terminal domain"/>
    <property type="match status" value="1"/>
</dbReference>
<dbReference type="Pfam" id="PF01557">
    <property type="entry name" value="FAA_hydrolase"/>
    <property type="match status" value="1"/>
</dbReference>
<reference evidence="3 4" key="1">
    <citation type="submission" date="2019-09" db="EMBL/GenBank/DDBJ databases">
        <authorList>
            <person name="Kevbrin V."/>
            <person name="Grouzdev D.S."/>
        </authorList>
    </citation>
    <scope>NUCLEOTIDE SEQUENCE [LARGE SCALE GENOMIC DNA]</scope>
    <source>
        <strain evidence="3 4">G-192</strain>
    </source>
</reference>
<dbReference type="SUPFAM" id="SSF56529">
    <property type="entry name" value="FAH"/>
    <property type="match status" value="1"/>
</dbReference>
<evidence type="ECO:0000256" key="1">
    <source>
        <dbReference type="ARBA" id="ARBA00022723"/>
    </source>
</evidence>
<organism evidence="3 4">
    <name type="scientific">Alkalicaulis satelles</name>
    <dbReference type="NCBI Taxonomy" id="2609175"/>
    <lineage>
        <taxon>Bacteria</taxon>
        <taxon>Pseudomonadati</taxon>
        <taxon>Pseudomonadota</taxon>
        <taxon>Alphaproteobacteria</taxon>
        <taxon>Maricaulales</taxon>
        <taxon>Maricaulaceae</taxon>
        <taxon>Alkalicaulis</taxon>
    </lineage>
</organism>
<dbReference type="GO" id="GO:0046872">
    <property type="term" value="F:metal ion binding"/>
    <property type="evidence" value="ECO:0007669"/>
    <property type="project" value="UniProtKB-KW"/>
</dbReference>
<proteinExistence type="predicted"/>
<evidence type="ECO:0000313" key="3">
    <source>
        <dbReference type="EMBL" id="KAA5804725.1"/>
    </source>
</evidence>
<evidence type="ECO:0000313" key="4">
    <source>
        <dbReference type="Proteomes" id="UP000325122"/>
    </source>
</evidence>
<sequence length="228" mass="23918">MSQPLAFDPPAPVLAPVSGGQFFPVRRIYCVGRNYADHAREMGADPQREAPFFFSKPRDALVTGNAAPYPPATNDLHHEVELVLALGRGGADLSLEDAQAAIWGAAVGIDLTRRDLQAQAKKAGRPWDTAKGFDASAPMGVIRPGPAPSSGPITLNVNGQLRQSGDLADMIWSGPEIIAHLSRLFRLEPGDLIFTGTPAGVAAVSPGDVLEARAADLAPLSCTITPPA</sequence>
<dbReference type="RefSeq" id="WP_150021756.1">
    <property type="nucleotide sequence ID" value="NZ_VWOJ01000001.1"/>
</dbReference>
<dbReference type="AlphaFoldDB" id="A0A5M6ZL91"/>
<dbReference type="PANTHER" id="PTHR11820:SF90">
    <property type="entry name" value="FLUTATHIONE S-TRANSFERASE"/>
    <property type="match status" value="1"/>
</dbReference>
<feature type="domain" description="Fumarylacetoacetase-like C-terminal" evidence="2">
    <location>
        <begin position="28"/>
        <end position="224"/>
    </location>
</feature>
<keyword evidence="3" id="KW-0378">Hydrolase</keyword>
<dbReference type="EMBL" id="VWOJ01000001">
    <property type="protein sequence ID" value="KAA5804725.1"/>
    <property type="molecule type" value="Genomic_DNA"/>
</dbReference>
<gene>
    <name evidence="3" type="ORF">F1654_01605</name>
</gene>